<dbReference type="AlphaFoldDB" id="K4ANP9"/>
<dbReference type="Gramene" id="KQK92990">
    <property type="protein sequence ID" value="KQK92990"/>
    <property type="gene ID" value="SETIT_040546mg"/>
</dbReference>
<dbReference type="HOGENOM" id="CLU_3261516_0_0_1"/>
<protein>
    <submittedName>
        <fullName evidence="1">Uncharacterized protein</fullName>
    </submittedName>
</protein>
<reference evidence="1" key="2">
    <citation type="submission" date="2018-08" db="UniProtKB">
        <authorList>
            <consortium name="EnsemblPlants"/>
        </authorList>
    </citation>
    <scope>IDENTIFICATION</scope>
    <source>
        <strain evidence="1">Yugu1</strain>
    </source>
</reference>
<proteinExistence type="predicted"/>
<dbReference type="EMBL" id="AGNK02006153">
    <property type="status" value="NOT_ANNOTATED_CDS"/>
    <property type="molecule type" value="Genomic_DNA"/>
</dbReference>
<organism evidence="1 2">
    <name type="scientific">Setaria italica</name>
    <name type="common">Foxtail millet</name>
    <name type="synonym">Panicum italicum</name>
    <dbReference type="NCBI Taxonomy" id="4555"/>
    <lineage>
        <taxon>Eukaryota</taxon>
        <taxon>Viridiplantae</taxon>
        <taxon>Streptophyta</taxon>
        <taxon>Embryophyta</taxon>
        <taxon>Tracheophyta</taxon>
        <taxon>Spermatophyta</taxon>
        <taxon>Magnoliopsida</taxon>
        <taxon>Liliopsida</taxon>
        <taxon>Poales</taxon>
        <taxon>Poaceae</taxon>
        <taxon>PACMAD clade</taxon>
        <taxon>Panicoideae</taxon>
        <taxon>Panicodae</taxon>
        <taxon>Paniceae</taxon>
        <taxon>Cenchrinae</taxon>
        <taxon>Setaria</taxon>
    </lineage>
</organism>
<keyword evidence="2" id="KW-1185">Reference proteome</keyword>
<accession>K4ANP9</accession>
<dbReference type="Proteomes" id="UP000004995">
    <property type="component" value="Unassembled WGS sequence"/>
</dbReference>
<name>K4ANP9_SETIT</name>
<reference evidence="2" key="1">
    <citation type="journal article" date="2012" name="Nat. Biotechnol.">
        <title>Reference genome sequence of the model plant Setaria.</title>
        <authorList>
            <person name="Bennetzen J.L."/>
            <person name="Schmutz J."/>
            <person name="Wang H."/>
            <person name="Percifield R."/>
            <person name="Hawkins J."/>
            <person name="Pontaroli A.C."/>
            <person name="Estep M."/>
            <person name="Feng L."/>
            <person name="Vaughn J.N."/>
            <person name="Grimwood J."/>
            <person name="Jenkins J."/>
            <person name="Barry K."/>
            <person name="Lindquist E."/>
            <person name="Hellsten U."/>
            <person name="Deshpande S."/>
            <person name="Wang X."/>
            <person name="Wu X."/>
            <person name="Mitros T."/>
            <person name="Triplett J."/>
            <person name="Yang X."/>
            <person name="Ye C.Y."/>
            <person name="Mauro-Herrera M."/>
            <person name="Wang L."/>
            <person name="Li P."/>
            <person name="Sharma M."/>
            <person name="Sharma R."/>
            <person name="Ronald P.C."/>
            <person name="Panaud O."/>
            <person name="Kellogg E.A."/>
            <person name="Brutnell T.P."/>
            <person name="Doust A.N."/>
            <person name="Tuskan G.A."/>
            <person name="Rokhsar D."/>
            <person name="Devos K.M."/>
        </authorList>
    </citation>
    <scope>NUCLEOTIDE SEQUENCE [LARGE SCALE GENOMIC DNA]</scope>
    <source>
        <strain evidence="2">cv. Yugu1</strain>
    </source>
</reference>
<dbReference type="EnsemblPlants" id="KQK92990">
    <property type="protein sequence ID" value="KQK92990"/>
    <property type="gene ID" value="SETIT_040546mg"/>
</dbReference>
<sequence length="42" mass="4897">MMLDGALNYKRRSGHIFLFLSCFSEEVNMYSLARKALSIMDH</sequence>
<dbReference type="InParanoid" id="K4ANP9"/>
<evidence type="ECO:0000313" key="1">
    <source>
        <dbReference type="EnsemblPlants" id="KQK92990"/>
    </source>
</evidence>
<evidence type="ECO:0000313" key="2">
    <source>
        <dbReference type="Proteomes" id="UP000004995"/>
    </source>
</evidence>